<feature type="transmembrane region" description="Helical" evidence="5">
    <location>
        <begin position="22"/>
        <end position="39"/>
    </location>
</feature>
<keyword evidence="3 5" id="KW-1133">Transmembrane helix</keyword>
<keyword evidence="2 5" id="KW-0812">Transmembrane</keyword>
<proteinExistence type="predicted"/>
<feature type="transmembrane region" description="Helical" evidence="5">
    <location>
        <begin position="51"/>
        <end position="72"/>
    </location>
</feature>
<feature type="transmembrane region" description="Helical" evidence="5">
    <location>
        <begin position="92"/>
        <end position="115"/>
    </location>
</feature>
<feature type="transmembrane region" description="Helical" evidence="5">
    <location>
        <begin position="127"/>
        <end position="151"/>
    </location>
</feature>
<evidence type="ECO:0000313" key="7">
    <source>
        <dbReference type="Proteomes" id="UP000070544"/>
    </source>
</evidence>
<evidence type="ECO:0000256" key="3">
    <source>
        <dbReference type="ARBA" id="ARBA00022989"/>
    </source>
</evidence>
<evidence type="ECO:0000313" key="6">
    <source>
        <dbReference type="EMBL" id="KXS19024.1"/>
    </source>
</evidence>
<dbReference type="InterPro" id="IPR007568">
    <property type="entry name" value="RTA1"/>
</dbReference>
<dbReference type="PANTHER" id="PTHR31465">
    <property type="entry name" value="PROTEIN RTA1-RELATED"/>
    <property type="match status" value="1"/>
</dbReference>
<dbReference type="PANTHER" id="PTHR31465:SF1">
    <property type="entry name" value="PROTEIN RTA1-RELATED"/>
    <property type="match status" value="1"/>
</dbReference>
<protein>
    <submittedName>
        <fullName evidence="6">RTA1-domain-containing protein</fullName>
    </submittedName>
</protein>
<name>A0A139AQU2_GONPJ</name>
<dbReference type="EMBL" id="KQ965740">
    <property type="protein sequence ID" value="KXS19024.1"/>
    <property type="molecule type" value="Genomic_DNA"/>
</dbReference>
<accession>A0A139AQU2</accession>
<comment type="subcellular location">
    <subcellularLocation>
        <location evidence="1">Membrane</location>
        <topology evidence="1">Multi-pass membrane protein</topology>
    </subcellularLocation>
</comment>
<evidence type="ECO:0000256" key="5">
    <source>
        <dbReference type="SAM" id="Phobius"/>
    </source>
</evidence>
<dbReference type="OMA" id="ITAIVFQ"/>
<reference evidence="6 7" key="1">
    <citation type="journal article" date="2015" name="Genome Biol. Evol.">
        <title>Phylogenomic analyses indicate that early fungi evolved digesting cell walls of algal ancestors of land plants.</title>
        <authorList>
            <person name="Chang Y."/>
            <person name="Wang S."/>
            <person name="Sekimoto S."/>
            <person name="Aerts A.L."/>
            <person name="Choi C."/>
            <person name="Clum A."/>
            <person name="LaButti K.M."/>
            <person name="Lindquist E.A."/>
            <person name="Yee Ngan C."/>
            <person name="Ohm R.A."/>
            <person name="Salamov A.A."/>
            <person name="Grigoriev I.V."/>
            <person name="Spatafora J.W."/>
            <person name="Berbee M.L."/>
        </authorList>
    </citation>
    <scope>NUCLEOTIDE SEQUENCE [LARGE SCALE GENOMIC DNA]</scope>
    <source>
        <strain evidence="6 7">JEL478</strain>
    </source>
</reference>
<sequence length="292" mass="32551">MDSQSEQVDFDWTTTAFDYKPSTALAITFLALFAVSGTLHAAQAYVTKLRFMWIMAIGCAVEILGFGLRIAAKDDVRENPDDTVLFSFQFGLIVLAPIFFAAVVYTTLTHIIALVGDQYSPMKRTTIGVIFITADIFAFIVQFIGACLILIPDIGSELSNNGLKVMIVGLAIQVVGIMVFFTLAVIVYIRAWRVKGRWHVLMWNLLTSAILIAIRNAFRMAEYWDGFDNEISRNESLLYILDAGLMLLLVVLFHIIHPGITPRKEGSDEAVDPETTITLEATREQTDVKMDP</sequence>
<feature type="transmembrane region" description="Helical" evidence="5">
    <location>
        <begin position="238"/>
        <end position="256"/>
    </location>
</feature>
<organism evidence="6 7">
    <name type="scientific">Gonapodya prolifera (strain JEL478)</name>
    <name type="common">Monoblepharis prolifera</name>
    <dbReference type="NCBI Taxonomy" id="1344416"/>
    <lineage>
        <taxon>Eukaryota</taxon>
        <taxon>Fungi</taxon>
        <taxon>Fungi incertae sedis</taxon>
        <taxon>Chytridiomycota</taxon>
        <taxon>Chytridiomycota incertae sedis</taxon>
        <taxon>Monoblepharidomycetes</taxon>
        <taxon>Monoblepharidales</taxon>
        <taxon>Gonapodyaceae</taxon>
        <taxon>Gonapodya</taxon>
    </lineage>
</organism>
<evidence type="ECO:0000256" key="2">
    <source>
        <dbReference type="ARBA" id="ARBA00022692"/>
    </source>
</evidence>
<dbReference type="Proteomes" id="UP000070544">
    <property type="component" value="Unassembled WGS sequence"/>
</dbReference>
<evidence type="ECO:0000256" key="4">
    <source>
        <dbReference type="ARBA" id="ARBA00023136"/>
    </source>
</evidence>
<dbReference type="Pfam" id="PF04479">
    <property type="entry name" value="RTA1"/>
    <property type="match status" value="1"/>
</dbReference>
<dbReference type="OrthoDB" id="4521223at2759"/>
<gene>
    <name evidence="6" type="ORF">M427DRAFT_152947</name>
</gene>
<dbReference type="STRING" id="1344416.A0A139AQU2"/>
<evidence type="ECO:0000256" key="1">
    <source>
        <dbReference type="ARBA" id="ARBA00004141"/>
    </source>
</evidence>
<dbReference type="GO" id="GO:0016020">
    <property type="term" value="C:membrane"/>
    <property type="evidence" value="ECO:0007669"/>
    <property type="project" value="UniProtKB-SubCell"/>
</dbReference>
<keyword evidence="7" id="KW-1185">Reference proteome</keyword>
<feature type="transmembrane region" description="Helical" evidence="5">
    <location>
        <begin position="163"/>
        <end position="189"/>
    </location>
</feature>
<keyword evidence="4 5" id="KW-0472">Membrane</keyword>
<dbReference type="AlphaFoldDB" id="A0A139AQU2"/>
<feature type="transmembrane region" description="Helical" evidence="5">
    <location>
        <begin position="201"/>
        <end position="218"/>
    </location>
</feature>